<dbReference type="SUPFAM" id="SSF69786">
    <property type="entry name" value="YggU-like"/>
    <property type="match status" value="1"/>
</dbReference>
<keyword evidence="4" id="KW-1185">Reference proteome</keyword>
<sequence>MAGEALPWAPAGDGLMVVVRLTPRGGRDALEGLATLSDGRSVLKARVRAVPEDGAANTALERLLAKSLGVPPSAVAVVAGHTARVKSVQIDGDADALAAVLAAATGIGGRNA</sequence>
<reference evidence="3 4" key="1">
    <citation type="submission" date="2023-05" db="EMBL/GenBank/DDBJ databases">
        <title>Chelatococcus sp. nov., a moderately thermophilic bacterium isolated from hot spring microbial mat.</title>
        <authorList>
            <person name="Hu C.-J."/>
            <person name="Li W.-J."/>
        </authorList>
    </citation>
    <scope>NUCLEOTIDE SEQUENCE [LARGE SCALE GENOMIC DNA]</scope>
    <source>
        <strain evidence="3 4">SYSU G07232</strain>
    </source>
</reference>
<accession>A0ABT7AEC1</accession>
<evidence type="ECO:0000313" key="4">
    <source>
        <dbReference type="Proteomes" id="UP001321492"/>
    </source>
</evidence>
<comment type="similarity">
    <text evidence="1 2">Belongs to the UPF0235 family.</text>
</comment>
<dbReference type="Proteomes" id="UP001321492">
    <property type="component" value="Unassembled WGS sequence"/>
</dbReference>
<organism evidence="3 4">
    <name type="scientific">Chelatococcus albus</name>
    <dbReference type="NCBI Taxonomy" id="3047466"/>
    <lineage>
        <taxon>Bacteria</taxon>
        <taxon>Pseudomonadati</taxon>
        <taxon>Pseudomonadota</taxon>
        <taxon>Alphaproteobacteria</taxon>
        <taxon>Hyphomicrobiales</taxon>
        <taxon>Chelatococcaceae</taxon>
        <taxon>Chelatococcus</taxon>
    </lineage>
</organism>
<dbReference type="HAMAP" id="MF_00634">
    <property type="entry name" value="UPF0235"/>
    <property type="match status" value="1"/>
</dbReference>
<proteinExistence type="inferred from homology"/>
<dbReference type="EMBL" id="JASJEV010000002">
    <property type="protein sequence ID" value="MDJ1157342.1"/>
    <property type="molecule type" value="Genomic_DNA"/>
</dbReference>
<protein>
    <recommendedName>
        <fullName evidence="2">UPF0235 protein QNA08_03705</fullName>
    </recommendedName>
</protein>
<evidence type="ECO:0000256" key="2">
    <source>
        <dbReference type="HAMAP-Rule" id="MF_00634"/>
    </source>
</evidence>
<dbReference type="InterPro" id="IPR036591">
    <property type="entry name" value="YggU-like_sf"/>
</dbReference>
<evidence type="ECO:0000313" key="3">
    <source>
        <dbReference type="EMBL" id="MDJ1157342.1"/>
    </source>
</evidence>
<dbReference type="RefSeq" id="WP_283739345.1">
    <property type="nucleotide sequence ID" value="NZ_JASJEV010000002.1"/>
</dbReference>
<comment type="caution">
    <text evidence="3">The sequence shown here is derived from an EMBL/GenBank/DDBJ whole genome shotgun (WGS) entry which is preliminary data.</text>
</comment>
<dbReference type="NCBIfam" id="NF002348">
    <property type="entry name" value="PRK01310.1"/>
    <property type="match status" value="1"/>
</dbReference>
<name>A0ABT7AEC1_9HYPH</name>
<dbReference type="Gene3D" id="3.30.1200.10">
    <property type="entry name" value="YggU-like"/>
    <property type="match status" value="1"/>
</dbReference>
<dbReference type="Pfam" id="PF02594">
    <property type="entry name" value="DUF167"/>
    <property type="match status" value="1"/>
</dbReference>
<dbReference type="SMART" id="SM01152">
    <property type="entry name" value="DUF167"/>
    <property type="match status" value="1"/>
</dbReference>
<dbReference type="NCBIfam" id="TIGR00251">
    <property type="entry name" value="DUF167 family protein"/>
    <property type="match status" value="1"/>
</dbReference>
<gene>
    <name evidence="3" type="ORF">QNA08_03705</name>
</gene>
<evidence type="ECO:0000256" key="1">
    <source>
        <dbReference type="ARBA" id="ARBA00010364"/>
    </source>
</evidence>
<dbReference type="InterPro" id="IPR003746">
    <property type="entry name" value="DUF167"/>
</dbReference>